<evidence type="ECO:0000313" key="2">
    <source>
        <dbReference type="EMBL" id="SDD02961.1"/>
    </source>
</evidence>
<proteinExistence type="predicted"/>
<sequence length="92" mass="9715">MPILASGTGLLILLYGIYTGRFHTKLTAYAVLLIAATGGIIAFATGEAAEATVKQIREIARNRIEEHEEFATITVVAVIVPGIAALIAIYST</sequence>
<keyword evidence="1" id="KW-0812">Transmembrane</keyword>
<keyword evidence="1" id="KW-1133">Transmembrane helix</keyword>
<gene>
    <name evidence="2" type="ORF">SAMN04487894_105253</name>
</gene>
<evidence type="ECO:0000313" key="3">
    <source>
        <dbReference type="Proteomes" id="UP000198757"/>
    </source>
</evidence>
<evidence type="ECO:0000256" key="1">
    <source>
        <dbReference type="SAM" id="Phobius"/>
    </source>
</evidence>
<reference evidence="3" key="1">
    <citation type="submission" date="2016-10" db="EMBL/GenBank/DDBJ databases">
        <authorList>
            <person name="Varghese N."/>
            <person name="Submissions S."/>
        </authorList>
    </citation>
    <scope>NUCLEOTIDE SEQUENCE [LARGE SCALE GENOMIC DNA]</scope>
    <source>
        <strain evidence="3">DSM 25811 / CCM 8410 / LMG 26954 / E90</strain>
    </source>
</reference>
<feature type="transmembrane region" description="Helical" evidence="1">
    <location>
        <begin position="70"/>
        <end position="90"/>
    </location>
</feature>
<protein>
    <submittedName>
        <fullName evidence="2">Uncharacterized protein</fullName>
    </submittedName>
</protein>
<dbReference type="EMBL" id="FMZO01000005">
    <property type="protein sequence ID" value="SDD02961.1"/>
    <property type="molecule type" value="Genomic_DNA"/>
</dbReference>
<dbReference type="STRING" id="1285928.SAMN04487894_105253"/>
<accession>A0A1G6REU5</accession>
<name>A0A1G6REU5_NIADE</name>
<organism evidence="2 3">
    <name type="scientific">Niabella drilacis (strain DSM 25811 / CCM 8410 / CCUG 62505 / LMG 26954 / E90)</name>
    <dbReference type="NCBI Taxonomy" id="1285928"/>
    <lineage>
        <taxon>Bacteria</taxon>
        <taxon>Pseudomonadati</taxon>
        <taxon>Bacteroidota</taxon>
        <taxon>Chitinophagia</taxon>
        <taxon>Chitinophagales</taxon>
        <taxon>Chitinophagaceae</taxon>
        <taxon>Niabella</taxon>
    </lineage>
</organism>
<keyword evidence="3" id="KW-1185">Reference proteome</keyword>
<feature type="transmembrane region" description="Helical" evidence="1">
    <location>
        <begin position="29"/>
        <end position="49"/>
    </location>
</feature>
<keyword evidence="1" id="KW-0472">Membrane</keyword>
<dbReference type="AlphaFoldDB" id="A0A1G6REU5"/>
<dbReference type="Proteomes" id="UP000198757">
    <property type="component" value="Unassembled WGS sequence"/>
</dbReference>